<accession>A0AAD2JYA1</accession>
<comment type="caution">
    <text evidence="1">The sequence shown here is derived from an EMBL/GenBank/DDBJ whole genome shotgun (WGS) entry which is preliminary data.</text>
</comment>
<name>A0AAD2JYA1_9AGAR</name>
<reference evidence="1" key="1">
    <citation type="submission" date="2023-11" db="EMBL/GenBank/DDBJ databases">
        <authorList>
            <person name="De Vega J J."/>
            <person name="De Vega J J."/>
        </authorList>
    </citation>
    <scope>NUCLEOTIDE SEQUENCE</scope>
</reference>
<dbReference type="EMBL" id="CAVNYO010000111">
    <property type="protein sequence ID" value="CAK5266964.1"/>
    <property type="molecule type" value="Genomic_DNA"/>
</dbReference>
<gene>
    <name evidence="1" type="ORF">MYCIT1_LOCUS9034</name>
</gene>
<organism evidence="1 2">
    <name type="scientific">Mycena citricolor</name>
    <dbReference type="NCBI Taxonomy" id="2018698"/>
    <lineage>
        <taxon>Eukaryota</taxon>
        <taxon>Fungi</taxon>
        <taxon>Dikarya</taxon>
        <taxon>Basidiomycota</taxon>
        <taxon>Agaricomycotina</taxon>
        <taxon>Agaricomycetes</taxon>
        <taxon>Agaricomycetidae</taxon>
        <taxon>Agaricales</taxon>
        <taxon>Marasmiineae</taxon>
        <taxon>Mycenaceae</taxon>
        <taxon>Mycena</taxon>
    </lineage>
</organism>
<protein>
    <submittedName>
        <fullName evidence="1">Uncharacterized protein</fullName>
    </submittedName>
</protein>
<dbReference type="AlphaFoldDB" id="A0AAD2JYA1"/>
<evidence type="ECO:0000313" key="2">
    <source>
        <dbReference type="Proteomes" id="UP001295794"/>
    </source>
</evidence>
<sequence>MPAVTHALQDLPFDTENVLQAVIRNRGDHSRRYGIRTFYSDDYSTRTETTIENRVGTICGVIDWEKKSFRIGNKVEWVDTMKRKAGMLSAVRYWKWLEGEEFRIQYMNSGDSWTASNDRGEIVAELKLSAVSFGAGETSVPVLRMSLTLRNEDDRLFLLLVLLYSEAKRRVQCCITV</sequence>
<dbReference type="Proteomes" id="UP001295794">
    <property type="component" value="Unassembled WGS sequence"/>
</dbReference>
<evidence type="ECO:0000313" key="1">
    <source>
        <dbReference type="EMBL" id="CAK5266964.1"/>
    </source>
</evidence>
<keyword evidence="2" id="KW-1185">Reference proteome</keyword>
<proteinExistence type="predicted"/>